<keyword evidence="2" id="KW-0472">Membrane</keyword>
<name>A0A315ZEI9_SEDFL</name>
<organism evidence="4 5">
    <name type="scientific">Sediminitomix flava</name>
    <dbReference type="NCBI Taxonomy" id="379075"/>
    <lineage>
        <taxon>Bacteria</taxon>
        <taxon>Pseudomonadati</taxon>
        <taxon>Bacteroidota</taxon>
        <taxon>Cytophagia</taxon>
        <taxon>Cytophagales</taxon>
        <taxon>Flammeovirgaceae</taxon>
        <taxon>Sediminitomix</taxon>
    </lineage>
</organism>
<feature type="domain" description="Bacterial surface antigen (D15)" evidence="3">
    <location>
        <begin position="120"/>
        <end position="311"/>
    </location>
</feature>
<dbReference type="AlphaFoldDB" id="A0A315ZEI9"/>
<evidence type="ECO:0000256" key="2">
    <source>
        <dbReference type="ARBA" id="ARBA00023136"/>
    </source>
</evidence>
<accession>A0A315ZEI9</accession>
<proteinExistence type="predicted"/>
<comment type="caution">
    <text evidence="4">The sequence shown here is derived from an EMBL/GenBank/DDBJ whole genome shotgun (WGS) entry which is preliminary data.</text>
</comment>
<dbReference type="RefSeq" id="WP_245935611.1">
    <property type="nucleotide sequence ID" value="NZ_QGDO01000002.1"/>
</dbReference>
<gene>
    <name evidence="4" type="ORF">BC781_102787</name>
</gene>
<protein>
    <submittedName>
        <fullName evidence="4">Surface antigen-like protein</fullName>
    </submittedName>
</protein>
<dbReference type="EMBL" id="QGDO01000002">
    <property type="protein sequence ID" value="PWJ43238.1"/>
    <property type="molecule type" value="Genomic_DNA"/>
</dbReference>
<evidence type="ECO:0000259" key="3">
    <source>
        <dbReference type="Pfam" id="PF01103"/>
    </source>
</evidence>
<dbReference type="Pfam" id="PF01103">
    <property type="entry name" value="Omp85"/>
    <property type="match status" value="1"/>
</dbReference>
<dbReference type="GO" id="GO:0019867">
    <property type="term" value="C:outer membrane"/>
    <property type="evidence" value="ECO:0007669"/>
    <property type="project" value="InterPro"/>
</dbReference>
<dbReference type="Proteomes" id="UP000245535">
    <property type="component" value="Unassembled WGS sequence"/>
</dbReference>
<keyword evidence="5" id="KW-1185">Reference proteome</keyword>
<dbReference type="InterPro" id="IPR000184">
    <property type="entry name" value="Bac_surfAg_D15"/>
</dbReference>
<dbReference type="Gene3D" id="2.40.160.50">
    <property type="entry name" value="membrane protein fhac: a member of the omp85/tpsb transporter family"/>
    <property type="match status" value="1"/>
</dbReference>
<evidence type="ECO:0000313" key="5">
    <source>
        <dbReference type="Proteomes" id="UP000245535"/>
    </source>
</evidence>
<evidence type="ECO:0000313" key="4">
    <source>
        <dbReference type="EMBL" id="PWJ43238.1"/>
    </source>
</evidence>
<sequence length="341" mass="38735">MFNDTTSVEKPKWIAYPTLAYSPETSWEIGAAAVVVYYANKDSTNRLSEASGFSFFTLESQYGAHFDHALYSDKNKWFALGKLKFQSYPLAYYGIGPNIGGDELAIANANFMLIRERLLRKLHGNWYLGLELNYERLSNVSFEWLGGGQPLDNILGQDGYSNLGLGVGLVYDNRHNVLNVRHGFLSEIGYLFYEPFWGSTHRLSTLFIDNRAFFKTTERNVLAFQLLGQFSQGDVPFNQLSMIGGEMMMRGYYLGKYRDKNMFGLQTEHRWLPFKFSKRIGAAVFAGVGSVSPDFNFDKLLWSAGGGLRVLLFPKRDIFTRLDVGFNPDGYGIYMFIGEAF</sequence>
<evidence type="ECO:0000256" key="1">
    <source>
        <dbReference type="ARBA" id="ARBA00004370"/>
    </source>
</evidence>
<reference evidence="4 5" key="1">
    <citation type="submission" date="2018-03" db="EMBL/GenBank/DDBJ databases">
        <title>Genomic Encyclopedia of Archaeal and Bacterial Type Strains, Phase II (KMG-II): from individual species to whole genera.</title>
        <authorList>
            <person name="Goeker M."/>
        </authorList>
    </citation>
    <scope>NUCLEOTIDE SEQUENCE [LARGE SCALE GENOMIC DNA]</scope>
    <source>
        <strain evidence="4 5">DSM 28229</strain>
    </source>
</reference>
<comment type="subcellular location">
    <subcellularLocation>
        <location evidence="1">Membrane</location>
    </subcellularLocation>
</comment>